<dbReference type="Proteomes" id="UP000030008">
    <property type="component" value="Unassembled WGS sequence"/>
</dbReference>
<evidence type="ECO:0000256" key="1">
    <source>
        <dbReference type="SAM" id="SignalP"/>
    </source>
</evidence>
<protein>
    <submittedName>
        <fullName evidence="3">ABC transporter substrate-binding protein</fullName>
    </submittedName>
</protein>
<evidence type="ECO:0000313" key="3">
    <source>
        <dbReference type="EMBL" id="KGJ52939.1"/>
    </source>
</evidence>
<feature type="chain" id="PRO_5039242848" evidence="1">
    <location>
        <begin position="20"/>
        <end position="332"/>
    </location>
</feature>
<dbReference type="EMBL" id="JQIF01000049">
    <property type="protein sequence ID" value="KGJ52939.1"/>
    <property type="molecule type" value="Genomic_DNA"/>
</dbReference>
<organism evidence="3 4">
    <name type="scientific">Clostridium innocuum</name>
    <dbReference type="NCBI Taxonomy" id="1522"/>
    <lineage>
        <taxon>Bacteria</taxon>
        <taxon>Bacillati</taxon>
        <taxon>Bacillota</taxon>
        <taxon>Clostridia</taxon>
        <taxon>Eubacteriales</taxon>
        <taxon>Clostridiaceae</taxon>
        <taxon>Clostridium</taxon>
    </lineage>
</organism>
<dbReference type="PANTHER" id="PTHR31528">
    <property type="entry name" value="4-AMINO-5-HYDROXYMETHYL-2-METHYLPYRIMIDINE PHOSPHATE SYNTHASE THI11-RELATED"/>
    <property type="match status" value="1"/>
</dbReference>
<dbReference type="InterPro" id="IPR027939">
    <property type="entry name" value="NMT1/THI5"/>
</dbReference>
<dbReference type="RefSeq" id="WP_044905562.1">
    <property type="nucleotide sequence ID" value="NZ_JQIF01000049.1"/>
</dbReference>
<dbReference type="Pfam" id="PF09084">
    <property type="entry name" value="NMT1"/>
    <property type="match status" value="1"/>
</dbReference>
<evidence type="ECO:0000259" key="2">
    <source>
        <dbReference type="Pfam" id="PF09084"/>
    </source>
</evidence>
<dbReference type="Gene3D" id="3.40.190.10">
    <property type="entry name" value="Periplasmic binding protein-like II"/>
    <property type="match status" value="2"/>
</dbReference>
<accession>A0A099I4T2</accession>
<comment type="caution">
    <text evidence="3">The sequence shown here is derived from an EMBL/GenBank/DDBJ whole genome shotgun (WGS) entry which is preliminary data.</text>
</comment>
<reference evidence="3 4" key="1">
    <citation type="submission" date="2014-08" db="EMBL/GenBank/DDBJ databases">
        <title>Clostridium innocuum, an unnegligible vancomycin-resistant pathogen causing extra-intestinal infections.</title>
        <authorList>
            <person name="Feng Y."/>
            <person name="Chiu C.-H."/>
        </authorList>
    </citation>
    <scope>NUCLEOTIDE SEQUENCE [LARGE SCALE GENOMIC DNA]</scope>
    <source>
        <strain evidence="3 4">AN88</strain>
    </source>
</reference>
<dbReference type="GO" id="GO:0009228">
    <property type="term" value="P:thiamine biosynthetic process"/>
    <property type="evidence" value="ECO:0007669"/>
    <property type="project" value="InterPro"/>
</dbReference>
<dbReference type="SUPFAM" id="SSF53850">
    <property type="entry name" value="Periplasmic binding protein-like II"/>
    <property type="match status" value="1"/>
</dbReference>
<name>A0A099I4T2_CLOIN</name>
<proteinExistence type="predicted"/>
<dbReference type="InterPro" id="IPR015168">
    <property type="entry name" value="SsuA/THI5"/>
</dbReference>
<evidence type="ECO:0000313" key="4">
    <source>
        <dbReference type="Proteomes" id="UP000030008"/>
    </source>
</evidence>
<dbReference type="PANTHER" id="PTHR31528:SF3">
    <property type="entry name" value="THIAMINE BIOSYNTHESIS PROTEIN HI_0357-RELATED"/>
    <property type="match status" value="1"/>
</dbReference>
<feature type="signal peptide" evidence="1">
    <location>
        <begin position="1"/>
        <end position="19"/>
    </location>
</feature>
<dbReference type="AlphaFoldDB" id="A0A099I4T2"/>
<keyword evidence="1" id="KW-0732">Signal</keyword>
<feature type="domain" description="SsuA/THI5-like" evidence="2">
    <location>
        <begin position="45"/>
        <end position="260"/>
    </location>
</feature>
<dbReference type="PROSITE" id="PS51257">
    <property type="entry name" value="PROKAR_LIPOPROTEIN"/>
    <property type="match status" value="1"/>
</dbReference>
<gene>
    <name evidence="3" type="ORF">CIAN88_11640</name>
</gene>
<sequence>MKKLGCMLMAVLMAVAVSGCSDKKEASENKETEKKVTLILDYLPNTNHTGFYVAKEKGFFKEEGLVVDIIEPGDDSTSATLVAANKGEFGVSYQEDVTYARTAEEPLPIRAIATIIQHNTSGFVSLKKENIKSPKDFEGKVYAGWQAPSEEAVVKAVMTAAKADFSKLTMVGADGSGFASLGKSVDIQWEFEGWAVTKGRMEGYDLNYIPLRELDERLDYYTPVIITSEKMIKEDPETVQKFMNAVKKGYEYAIENPDAAAEILSKYAPDYDLKFLKESQKYLSSEYARDADSWGVMKDSVWDNYTAFMYENKLITEKIKADEQYTNEFVTK</sequence>